<dbReference type="AlphaFoldDB" id="A0A5E8B0T2"/>
<sequence length="654" mass="76944">MNETNLITTKIDDLPPEVHICLSEYLNSDDCINMSRTNSKLRDQYKYLKWRYCLVVPHPHALKRISTNFRTIPFICLRKTKKYSWIPFHLIKTLELHQTTNLEFSDLYLKIYEHVIEEPFPRELITNVDRVIVNLHHSASVSFFSENWGKSLMEQKLGWPKLEVRRLPIEASDYLRESDSDLEFEYLLEHEWVEKYNNNLFCTSLLAKCVNILFKSKIDFITPNLRFLTTVITEESSFSFNTSLPHMAPALEKFELIWIIDDSMNPGKRVPQAISSLGKLDTKSFPNLRRCSITIPKKTSSYSNDYLPEPDRVVVRAPIVTHIIINSPMIDISQFHRYFKFPNLHMMSLVVTSHIRYSEADFVCPLPINKELGWNRPKLLELIINNNSPFNDNTLKLLKYIIVDLSITQLKLTIDVGFKRNTRHICESLSFQSRALPVSKETMSKYARELVQPTALILDKLNDENIIDRFKYFNSMENIHVLTYIIAMGIGEPSSISEEDIEFAIKEIYNKKNLDRVVHYGMFYEEILHISSKNKSIQYINIDFRNPRTKVYSSELYFLSKMPIYTTKQILLTFNLTHREIEEENWKTDLPGVPWLHYNYGKQDRYGDTPVQVCINTTQQGKLIDPYYLSLNRHNSYNFWKPLNEVDVNFDGWF</sequence>
<evidence type="ECO:0000313" key="1">
    <source>
        <dbReference type="EMBL" id="VVT44545.1"/>
    </source>
</evidence>
<proteinExistence type="predicted"/>
<dbReference type="EMBL" id="CABVLU010000001">
    <property type="protein sequence ID" value="VVT44545.1"/>
    <property type="molecule type" value="Genomic_DNA"/>
</dbReference>
<name>A0A5E8B0T2_9ASCO</name>
<keyword evidence="2" id="KW-1185">Reference proteome</keyword>
<evidence type="ECO:0000313" key="2">
    <source>
        <dbReference type="Proteomes" id="UP000398389"/>
    </source>
</evidence>
<gene>
    <name evidence="1" type="ORF">SAPINGB_P000452</name>
</gene>
<organism evidence="1 2">
    <name type="scientific">Magnusiomyces paraingens</name>
    <dbReference type="NCBI Taxonomy" id="2606893"/>
    <lineage>
        <taxon>Eukaryota</taxon>
        <taxon>Fungi</taxon>
        <taxon>Dikarya</taxon>
        <taxon>Ascomycota</taxon>
        <taxon>Saccharomycotina</taxon>
        <taxon>Dipodascomycetes</taxon>
        <taxon>Dipodascales</taxon>
        <taxon>Dipodascaceae</taxon>
        <taxon>Magnusiomyces</taxon>
    </lineage>
</organism>
<reference evidence="1 2" key="1">
    <citation type="submission" date="2019-09" db="EMBL/GenBank/DDBJ databases">
        <authorList>
            <person name="Brejova B."/>
        </authorList>
    </citation>
    <scope>NUCLEOTIDE SEQUENCE [LARGE SCALE GENOMIC DNA]</scope>
</reference>
<evidence type="ECO:0008006" key="3">
    <source>
        <dbReference type="Google" id="ProtNLM"/>
    </source>
</evidence>
<dbReference type="RefSeq" id="XP_031851067.1">
    <property type="nucleotide sequence ID" value="XM_031995176.1"/>
</dbReference>
<dbReference type="Proteomes" id="UP000398389">
    <property type="component" value="Unassembled WGS sequence"/>
</dbReference>
<protein>
    <recommendedName>
        <fullName evidence="3">F-box domain-containing protein</fullName>
    </recommendedName>
</protein>
<dbReference type="GeneID" id="43579276"/>
<accession>A0A5E8B0T2</accession>